<evidence type="ECO:0000259" key="6">
    <source>
        <dbReference type="Pfam" id="PF13664"/>
    </source>
</evidence>
<feature type="transmembrane region" description="Helical" evidence="5">
    <location>
        <begin position="121"/>
        <end position="142"/>
    </location>
</feature>
<sequence length="144" mass="16016">MTVMVGRFLWRIGSGIWLGTIIFFSLVVAPAIFLELPMVDAGRLLVRIFPAYYGIGLWGGGLALIGSLLAAWYASSRKNWLLFIEALLAWILVVYANRLLGIMNHLNSASSRFAHLHGESVMINTVIGILLIVGFILETWIIRD</sequence>
<comment type="subcellular location">
    <subcellularLocation>
        <location evidence="1">Membrane</location>
    </subcellularLocation>
</comment>
<name>A0A1R0ISV2_SULTH</name>
<dbReference type="GO" id="GO:0016020">
    <property type="term" value="C:membrane"/>
    <property type="evidence" value="ECO:0007669"/>
    <property type="project" value="UniProtKB-SubCell"/>
</dbReference>
<keyword evidence="4 5" id="KW-0472">Membrane</keyword>
<dbReference type="InterPro" id="IPR025423">
    <property type="entry name" value="TMEM205-like"/>
</dbReference>
<protein>
    <submittedName>
        <fullName evidence="7">DUF4149 domain-containing protein</fullName>
    </submittedName>
</protein>
<evidence type="ECO:0000256" key="1">
    <source>
        <dbReference type="ARBA" id="ARBA00004370"/>
    </source>
</evidence>
<feature type="transmembrane region" description="Helical" evidence="5">
    <location>
        <begin position="80"/>
        <end position="100"/>
    </location>
</feature>
<evidence type="ECO:0000256" key="4">
    <source>
        <dbReference type="ARBA" id="ARBA00023136"/>
    </source>
</evidence>
<dbReference type="AlphaFoldDB" id="A0A1R0ISV2"/>
<evidence type="ECO:0000313" key="7">
    <source>
        <dbReference type="EMBL" id="PSR26944.1"/>
    </source>
</evidence>
<reference evidence="7 8" key="1">
    <citation type="journal article" date="2014" name="BMC Genomics">
        <title>Comparison of environmental and isolate Sulfobacillus genomes reveals diverse carbon, sulfur, nitrogen, and hydrogen metabolisms.</title>
        <authorList>
            <person name="Justice N.B."/>
            <person name="Norman A."/>
            <person name="Brown C.T."/>
            <person name="Singh A."/>
            <person name="Thomas B.C."/>
            <person name="Banfield J.F."/>
        </authorList>
    </citation>
    <scope>NUCLEOTIDE SEQUENCE [LARGE SCALE GENOMIC DNA]</scope>
    <source>
        <strain evidence="7">AMDSBA5</strain>
    </source>
</reference>
<feature type="domain" description="TMEM205-like" evidence="6">
    <location>
        <begin position="15"/>
        <end position="93"/>
    </location>
</feature>
<keyword evidence="2 5" id="KW-0812">Transmembrane</keyword>
<feature type="transmembrane region" description="Helical" evidence="5">
    <location>
        <begin position="51"/>
        <end position="74"/>
    </location>
</feature>
<evidence type="ECO:0000313" key="8">
    <source>
        <dbReference type="Proteomes" id="UP000242705"/>
    </source>
</evidence>
<dbReference type="RefSeq" id="WP_020376375.1">
    <property type="nucleotide sequence ID" value="NZ_MDZD01000012.1"/>
</dbReference>
<proteinExistence type="predicted"/>
<dbReference type="EMBL" id="PXYX01000017">
    <property type="protein sequence ID" value="PSR26944.1"/>
    <property type="molecule type" value="Genomic_DNA"/>
</dbReference>
<evidence type="ECO:0000256" key="3">
    <source>
        <dbReference type="ARBA" id="ARBA00022989"/>
    </source>
</evidence>
<accession>A0A1R0ISV2</accession>
<keyword evidence="3 5" id="KW-1133">Transmembrane helix</keyword>
<gene>
    <name evidence="7" type="ORF">C7B47_09410</name>
</gene>
<evidence type="ECO:0000256" key="2">
    <source>
        <dbReference type="ARBA" id="ARBA00022692"/>
    </source>
</evidence>
<dbReference type="Proteomes" id="UP000242705">
    <property type="component" value="Unassembled WGS sequence"/>
</dbReference>
<evidence type="ECO:0000256" key="5">
    <source>
        <dbReference type="SAM" id="Phobius"/>
    </source>
</evidence>
<feature type="transmembrane region" description="Helical" evidence="5">
    <location>
        <begin position="16"/>
        <end position="39"/>
    </location>
</feature>
<dbReference type="Pfam" id="PF13664">
    <property type="entry name" value="DUF4149"/>
    <property type="match status" value="1"/>
</dbReference>
<comment type="caution">
    <text evidence="7">The sequence shown here is derived from an EMBL/GenBank/DDBJ whole genome shotgun (WGS) entry which is preliminary data.</text>
</comment>
<organism evidence="7 8">
    <name type="scientific">Sulfobacillus thermosulfidooxidans</name>
    <dbReference type="NCBI Taxonomy" id="28034"/>
    <lineage>
        <taxon>Bacteria</taxon>
        <taxon>Bacillati</taxon>
        <taxon>Bacillota</taxon>
        <taxon>Clostridia</taxon>
        <taxon>Eubacteriales</taxon>
        <taxon>Clostridiales Family XVII. Incertae Sedis</taxon>
        <taxon>Sulfobacillus</taxon>
    </lineage>
</organism>